<dbReference type="SMART" id="SM00271">
    <property type="entry name" value="DnaJ"/>
    <property type="match status" value="1"/>
</dbReference>
<reference evidence="3" key="1">
    <citation type="journal article" date="2025" name="Foods">
        <title>Unveiling the Microbial Signatures of Arabica Coffee Cherries: Insights into Ripeness Specific Diversity, Functional Traits, and Implications for Quality and Safety.</title>
        <authorList>
            <consortium name="RefSeq"/>
            <person name="Tenea G.N."/>
            <person name="Cifuentes V."/>
            <person name="Reyes P."/>
            <person name="Cevallos-Vallejos M."/>
        </authorList>
    </citation>
    <scope>NUCLEOTIDE SEQUENCE [LARGE SCALE GENOMIC DNA]</scope>
</reference>
<dbReference type="CDD" id="cd06257">
    <property type="entry name" value="DnaJ"/>
    <property type="match status" value="1"/>
</dbReference>
<organism evidence="3 4">
    <name type="scientific">Coffea arabica</name>
    <name type="common">Arabian coffee</name>
    <dbReference type="NCBI Taxonomy" id="13443"/>
    <lineage>
        <taxon>Eukaryota</taxon>
        <taxon>Viridiplantae</taxon>
        <taxon>Streptophyta</taxon>
        <taxon>Embryophyta</taxon>
        <taxon>Tracheophyta</taxon>
        <taxon>Spermatophyta</taxon>
        <taxon>Magnoliopsida</taxon>
        <taxon>eudicotyledons</taxon>
        <taxon>Gunneridae</taxon>
        <taxon>Pentapetalae</taxon>
        <taxon>asterids</taxon>
        <taxon>lamiids</taxon>
        <taxon>Gentianales</taxon>
        <taxon>Rubiaceae</taxon>
        <taxon>Ixoroideae</taxon>
        <taxon>Gardenieae complex</taxon>
        <taxon>Bertiereae - Coffeeae clade</taxon>
        <taxon>Coffeeae</taxon>
        <taxon>Coffea</taxon>
    </lineage>
</organism>
<feature type="compositionally biased region" description="Polar residues" evidence="1">
    <location>
        <begin position="289"/>
        <end position="305"/>
    </location>
</feature>
<protein>
    <recommendedName>
        <fullName evidence="2">J domain-containing protein</fullName>
    </recommendedName>
</protein>
<evidence type="ECO:0000256" key="1">
    <source>
        <dbReference type="SAM" id="MobiDB-lite"/>
    </source>
</evidence>
<dbReference type="Proteomes" id="UP001652660">
    <property type="component" value="Chromosome 1c"/>
</dbReference>
<evidence type="ECO:0000313" key="3">
    <source>
        <dbReference type="Proteomes" id="UP001652660"/>
    </source>
</evidence>
<feature type="compositionally biased region" description="Polar residues" evidence="1">
    <location>
        <begin position="241"/>
        <end position="253"/>
    </location>
</feature>
<dbReference type="AlphaFoldDB" id="A0A6P6VE40"/>
<feature type="compositionally biased region" description="Basic and acidic residues" evidence="1">
    <location>
        <begin position="254"/>
        <end position="286"/>
    </location>
</feature>
<dbReference type="RefSeq" id="XP_027100956.2">
    <property type="nucleotide sequence ID" value="XM_027245155.2"/>
</dbReference>
<dbReference type="PANTHER" id="PTHR45181">
    <property type="entry name" value="HEAT SHOCK PROTEIN DNAJ WITH TETRATRICOPEPTIDE REPEAT-CONTAINING PROTEIN"/>
    <property type="match status" value="1"/>
</dbReference>
<dbReference type="Gene3D" id="1.25.40.10">
    <property type="entry name" value="Tetratricopeptide repeat domain"/>
    <property type="match status" value="2"/>
</dbReference>
<evidence type="ECO:0000313" key="4">
    <source>
        <dbReference type="RefSeq" id="XP_027100956.2"/>
    </source>
</evidence>
<dbReference type="PANTHER" id="PTHR45181:SF4">
    <property type="entry name" value="HEAT SHOCK PROTEIN DNAJ WITH TETRATRICOPEPTIDE REPEAT-CONTAINING PROTEIN"/>
    <property type="match status" value="1"/>
</dbReference>
<sequence>MSPAFIDSSGAPPRATTQNPNGQIFLTSFSSSFEFFDSKRNIYKTSAISASSDPISAMDPNFGFNSPALGPTKPGGLSSKAAPRITRRKKAMPAHHLRSTGDDPGVNPFRPVSEMSSGSGFLNSGHFDLRSDAFAFGGSRIGSSDGNLFSNSRLDSFMEKNEVADEIMNLRIGKERSVNLGGNVKKTSGDIDETAECDLPDYMRQLNIENDGKVRSFREELQNELKKLNIKESLSRINSQSFANQGSCGSSETVPRDNMENFKIEESLSGRENKKIDSGLGQEDKMGSGNLSSVTAECNQKQARNWSGPKPDNASDSIPSGLSDSLSDSQVRLEDQSCTTSSSPFVGSGVRFDGFGNAVEATFQDRTEKKVHFSFSSKWDDMGMQNVEFKTLNMIGNLNRKFETKKDSSKATRSKKKKVKSKNLNPVQLSSTQDIILGENLQEIDDSCEPYSPMDISPYQETLAESNFSRETSVTSEETLHVDDDCASNESHPAVSNDMTDEELVDAAERLDINDDEKCKEKEEEKSAYCFDKVFNAEGPSEESISGTETESFKSATEHLDYSTDSFVTAADTLATGSDTEVSSGLGIGKQEGDGDSHFDFAPRMEESGQGSFIFAASSAAQGQSLTTARASKKKSRSKVGQDSHCLSPNSKDSYSSSRLDYFPVSGTCALSSPRQGRKGDASTLLNQTGYISEPVKKQESKGENNSSTSASIVAQEACEKWRLRGNQAYATGDLSKAEDFYSQGVNSVPENETSKGCLRALMLCYSNRAATRMSLGRIKDALEDCMKAYVIDPSFLRVQVRAANCYLALGEVDDASLHYMKCLQAGSDVCADRKLLVEASEGLEKAQKVSEFMKQSAECLQQGTSADAETALGLIDEALIISPYSEHLLESKANSLLMLQRYEDVIQLCGQNLGAFVSKFDVSDAHKDSRSRVWCCSLLVKAHFYAGRLEEALEFLRKQEESLPVIEKGQSKNLESLIPLAGTIRELLHNKGAGNEAFQSGRHAEAVQHYTAAILCNVESRPFASICFCNRAAAYRAMGQFADAIADCSLAIALDANYLKAFSRRAALYELIRDYGQAALDLQRLVSLLTRKLEDRTYQLASSDRMKYINELKQAQIKLSQMEEASRKEIPLNMYLILGVDPSAAASEIKKAYRRAALKHHPDKAAQSLARSENGDEGMWKEIAEEVHKDADRLFKMIGEAYAVLSDPLKRSQYDMEEEIRNGQNTGSGRNTSKMHADFQNYQFERGGGRWQEGWRSHGSSQFRSAERNRSSRYP</sequence>
<dbReference type="Gene3D" id="1.10.287.110">
    <property type="entry name" value="DnaJ domain"/>
    <property type="match status" value="1"/>
</dbReference>
<feature type="region of interest" description="Disordered" evidence="1">
    <location>
        <begin position="671"/>
        <end position="710"/>
    </location>
</feature>
<feature type="region of interest" description="Disordered" evidence="1">
    <location>
        <begin position="1"/>
        <end position="22"/>
    </location>
</feature>
<dbReference type="PROSITE" id="PS50076">
    <property type="entry name" value="DNAJ_2"/>
    <property type="match status" value="1"/>
</dbReference>
<feature type="compositionally biased region" description="Basic and acidic residues" evidence="1">
    <location>
        <begin position="1266"/>
        <end position="1276"/>
    </location>
</feature>
<name>A0A6P6VE40_COFAR</name>
<feature type="region of interest" description="Disordered" evidence="1">
    <location>
        <begin position="626"/>
        <end position="657"/>
    </location>
</feature>
<dbReference type="InterPro" id="IPR019734">
    <property type="entry name" value="TPR_rpt"/>
</dbReference>
<feature type="compositionally biased region" description="Polar residues" evidence="1">
    <location>
        <begin position="645"/>
        <end position="657"/>
    </location>
</feature>
<dbReference type="SMART" id="SM00028">
    <property type="entry name" value="TPR"/>
    <property type="match status" value="7"/>
</dbReference>
<proteinExistence type="predicted"/>
<dbReference type="InterPro" id="IPR036869">
    <property type="entry name" value="J_dom_sf"/>
</dbReference>
<feature type="region of interest" description="Disordered" evidence="1">
    <location>
        <begin position="578"/>
        <end position="599"/>
    </location>
</feature>
<feature type="domain" description="J" evidence="2">
    <location>
        <begin position="1134"/>
        <end position="1219"/>
    </location>
</feature>
<reference evidence="4" key="2">
    <citation type="submission" date="2025-08" db="UniProtKB">
        <authorList>
            <consortium name="RefSeq"/>
        </authorList>
    </citation>
    <scope>IDENTIFICATION</scope>
    <source>
        <tissue evidence="4">Leaves</tissue>
    </source>
</reference>
<feature type="region of interest" description="Disordered" evidence="1">
    <location>
        <begin position="403"/>
        <end position="423"/>
    </location>
</feature>
<dbReference type="SUPFAM" id="SSF46565">
    <property type="entry name" value="Chaperone J-domain"/>
    <property type="match status" value="1"/>
</dbReference>
<dbReference type="InterPro" id="IPR011990">
    <property type="entry name" value="TPR-like_helical_dom_sf"/>
</dbReference>
<feature type="compositionally biased region" description="Polar residues" evidence="1">
    <location>
        <begin position="1223"/>
        <end position="1235"/>
    </location>
</feature>
<accession>A0A6P6VE40</accession>
<evidence type="ECO:0000259" key="2">
    <source>
        <dbReference type="PROSITE" id="PS50076"/>
    </source>
</evidence>
<dbReference type="InterPro" id="IPR001623">
    <property type="entry name" value="DnaJ_domain"/>
</dbReference>
<feature type="compositionally biased region" description="Basic residues" evidence="1">
    <location>
        <begin position="412"/>
        <end position="421"/>
    </location>
</feature>
<dbReference type="GeneID" id="113720213"/>
<dbReference type="OrthoDB" id="10250354at2759"/>
<keyword evidence="3" id="KW-1185">Reference proteome</keyword>
<dbReference type="PRINTS" id="PR00625">
    <property type="entry name" value="JDOMAIN"/>
</dbReference>
<gene>
    <name evidence="4" type="primary">LOC113720213</name>
</gene>
<dbReference type="PROSITE" id="PS00636">
    <property type="entry name" value="DNAJ_1"/>
    <property type="match status" value="1"/>
</dbReference>
<dbReference type="Pfam" id="PF00226">
    <property type="entry name" value="DnaJ"/>
    <property type="match status" value="1"/>
</dbReference>
<dbReference type="InterPro" id="IPR018253">
    <property type="entry name" value="DnaJ_domain_CS"/>
</dbReference>
<feature type="region of interest" description="Disordered" evidence="1">
    <location>
        <begin position="241"/>
        <end position="342"/>
    </location>
</feature>
<feature type="compositionally biased region" description="Polar residues" evidence="1">
    <location>
        <begin position="314"/>
        <end position="342"/>
    </location>
</feature>
<dbReference type="SUPFAM" id="SSF48452">
    <property type="entry name" value="TPR-like"/>
    <property type="match status" value="2"/>
</dbReference>
<feature type="region of interest" description="Disordered" evidence="1">
    <location>
        <begin position="1222"/>
        <end position="1276"/>
    </location>
</feature>